<organism evidence="1 2">
    <name type="scientific">Mythimna loreyi</name>
    <dbReference type="NCBI Taxonomy" id="667449"/>
    <lineage>
        <taxon>Eukaryota</taxon>
        <taxon>Metazoa</taxon>
        <taxon>Ecdysozoa</taxon>
        <taxon>Arthropoda</taxon>
        <taxon>Hexapoda</taxon>
        <taxon>Insecta</taxon>
        <taxon>Pterygota</taxon>
        <taxon>Neoptera</taxon>
        <taxon>Endopterygota</taxon>
        <taxon>Lepidoptera</taxon>
        <taxon>Glossata</taxon>
        <taxon>Ditrysia</taxon>
        <taxon>Noctuoidea</taxon>
        <taxon>Noctuidae</taxon>
        <taxon>Noctuinae</taxon>
        <taxon>Hadenini</taxon>
        <taxon>Mythimna</taxon>
    </lineage>
</organism>
<gene>
    <name evidence="1" type="ORF">PYW08_015386</name>
</gene>
<keyword evidence="2" id="KW-1185">Reference proteome</keyword>
<reference evidence="1" key="1">
    <citation type="submission" date="2023-03" db="EMBL/GenBank/DDBJ databases">
        <title>Chromosome-level genomes of two armyworms, Mythimna separata and Mythimna loreyi, provide insights into the biosynthesis and reception of sex pheromones.</title>
        <authorList>
            <person name="Zhao H."/>
        </authorList>
    </citation>
    <scope>NUCLEOTIDE SEQUENCE</scope>
    <source>
        <strain evidence="1">BeijingLab</strain>
    </source>
</reference>
<evidence type="ECO:0000313" key="1">
    <source>
        <dbReference type="EMBL" id="KAJ8726989.1"/>
    </source>
</evidence>
<accession>A0ACC2R0N4</accession>
<evidence type="ECO:0000313" key="2">
    <source>
        <dbReference type="Proteomes" id="UP001231649"/>
    </source>
</evidence>
<name>A0ACC2R0N4_9NEOP</name>
<proteinExistence type="predicted"/>
<protein>
    <submittedName>
        <fullName evidence="1">Uncharacterized protein</fullName>
    </submittedName>
</protein>
<dbReference type="EMBL" id="CM056783">
    <property type="protein sequence ID" value="KAJ8726989.1"/>
    <property type="molecule type" value="Genomic_DNA"/>
</dbReference>
<sequence length="441" mass="50893">MTEEEDEAFGGLYEDGHWAWDDHTQALVFVSDLPPVTIEAVQIPSKAPTGAIEFRDDIDLIEQLRFKRRYQRKVKPGEIELVTLQDIKDIAIYTAPIHILSPLLIDLLHLATTERFLRALIFCCAYYLQIADEMSFRMFERATKIRTQNCEILENEYQRNLSDLRLLVAKEYCVLLIGGADLKKFHHMGSQKKRRSLSDKDARLFETFMHMAVQIVYLALGRRNYRQIELECHRVFKSEIFNPVEHTYKTGYLTEMTPEERKVLLGSCVLYEKKLNTRSPLINEVFCHRPIDYRLMGLGVVKYEEIPPRLFYLYLIVAGPEEALLKAKITVGLIGMRRSLFDTMLHPINIAVLGEKSVSSKAQNKSAQSGTCGKSMSGKSSQAVQRIYPVIILPEEDPEDTSLPVNFPEKPEDILVVSQAQRRRWQKRLHKLTRPFKQAAM</sequence>
<comment type="caution">
    <text evidence="1">The sequence shown here is derived from an EMBL/GenBank/DDBJ whole genome shotgun (WGS) entry which is preliminary data.</text>
</comment>
<dbReference type="Proteomes" id="UP001231649">
    <property type="component" value="Chromosome 7"/>
</dbReference>